<dbReference type="EMBL" id="CYZE01000017">
    <property type="protein sequence ID" value="CUP06883.1"/>
    <property type="molecule type" value="Genomic_DNA"/>
</dbReference>
<gene>
    <name evidence="8" type="primary">fliN</name>
    <name evidence="8" type="ORF">ERS852407_04870</name>
</gene>
<evidence type="ECO:0000256" key="2">
    <source>
        <dbReference type="ARBA" id="ARBA00009226"/>
    </source>
</evidence>
<dbReference type="GO" id="GO:0006935">
    <property type="term" value="P:chemotaxis"/>
    <property type="evidence" value="ECO:0007669"/>
    <property type="project" value="UniProtKB-KW"/>
</dbReference>
<keyword evidence="8" id="KW-0969">Cilium</keyword>
<dbReference type="PANTHER" id="PTHR43484">
    <property type="match status" value="1"/>
</dbReference>
<evidence type="ECO:0000256" key="1">
    <source>
        <dbReference type="ARBA" id="ARBA00004413"/>
    </source>
</evidence>
<dbReference type="GO" id="GO:0071973">
    <property type="term" value="P:bacterial-type flagellum-dependent cell motility"/>
    <property type="evidence" value="ECO:0007669"/>
    <property type="project" value="InterPro"/>
</dbReference>
<sequence length="354" mass="38439">MAKEVENQGIINMTDQQVFDELINLHAKAAGESLSSILKADIEISGPEITEITVKEVEYGILEPAIFVKSCLTSGAAGNMVIILRQRDMQAFLNELMGIDDLPDPDFEFDEVAMSAATELMNQMVHASVEVMAEYLGNTMESSDCQLILSDGRQNLSPAIGEAPESKTIVIHYRVKIKDMVESEFMECISTTAADCMYQEIEARREADKKAEAEAKAMEESLLVKPVQPGAVPASAGREHLQSAAESRTVNSTAVDGGRTVFQASPPINGNLGLIMDVPLNVSVEIGKTRRRLKDVLNFNNGTVVELDKQADAPVDIIVNGQLIARGEVVVIDDNFGVRISEIVNTRSIIGNGE</sequence>
<dbReference type="NCBIfam" id="TIGR02480">
    <property type="entry name" value="fliN"/>
    <property type="match status" value="1"/>
</dbReference>
<dbReference type="InterPro" id="IPR028976">
    <property type="entry name" value="CheC-like_sf"/>
</dbReference>
<organism evidence="8 9">
    <name type="scientific">Hungatella hathewayi</name>
    <dbReference type="NCBI Taxonomy" id="154046"/>
    <lineage>
        <taxon>Bacteria</taxon>
        <taxon>Bacillati</taxon>
        <taxon>Bacillota</taxon>
        <taxon>Clostridia</taxon>
        <taxon>Lachnospirales</taxon>
        <taxon>Lachnospiraceae</taxon>
        <taxon>Hungatella</taxon>
    </lineage>
</organism>
<keyword evidence="3" id="KW-1003">Cell membrane</keyword>
<accession>A0A174K406</accession>
<evidence type="ECO:0000256" key="6">
    <source>
        <dbReference type="ARBA" id="ARBA00023136"/>
    </source>
</evidence>
<keyword evidence="8" id="KW-0966">Cell projection</keyword>
<dbReference type="RefSeq" id="WP_055659102.1">
    <property type="nucleotide sequence ID" value="NZ_CABIXC010000017.1"/>
</dbReference>
<dbReference type="Proteomes" id="UP000095651">
    <property type="component" value="Unassembled WGS sequence"/>
</dbReference>
<dbReference type="InterPro" id="IPR001543">
    <property type="entry name" value="FliN-like_C"/>
</dbReference>
<dbReference type="AlphaFoldDB" id="A0A174K406"/>
<dbReference type="GO" id="GO:0005886">
    <property type="term" value="C:plasma membrane"/>
    <property type="evidence" value="ECO:0007669"/>
    <property type="project" value="UniProtKB-SubCell"/>
</dbReference>
<comment type="subcellular location">
    <subcellularLocation>
        <location evidence="1">Cell membrane</location>
        <topology evidence="1">Peripheral membrane protein</topology>
        <orientation evidence="1">Cytoplasmic side</orientation>
    </subcellularLocation>
</comment>
<comment type="similarity">
    <text evidence="2">Belongs to the FliN/MopA/SpaO family.</text>
</comment>
<reference evidence="8 9" key="1">
    <citation type="submission" date="2015-09" db="EMBL/GenBank/DDBJ databases">
        <authorList>
            <consortium name="Pathogen Informatics"/>
        </authorList>
    </citation>
    <scope>NUCLEOTIDE SEQUENCE [LARGE SCALE GENOMIC DNA]</scope>
    <source>
        <strain evidence="8 9">2789STDY5608850</strain>
    </source>
</reference>
<keyword evidence="4" id="KW-0145">Chemotaxis</keyword>
<feature type="domain" description="Flagellar motor switch protein FliN-like C-terminal" evidence="7">
    <location>
        <begin position="275"/>
        <end position="344"/>
    </location>
</feature>
<dbReference type="InterPro" id="IPR051469">
    <property type="entry name" value="FliN/MopA/SpaO"/>
</dbReference>
<protein>
    <submittedName>
        <fullName evidence="8">Flagellar motor switch protein</fullName>
    </submittedName>
</protein>
<proteinExistence type="inferred from homology"/>
<evidence type="ECO:0000313" key="8">
    <source>
        <dbReference type="EMBL" id="CUP06883.1"/>
    </source>
</evidence>
<evidence type="ECO:0000256" key="4">
    <source>
        <dbReference type="ARBA" id="ARBA00022500"/>
    </source>
</evidence>
<keyword evidence="5" id="KW-0283">Flagellar rotation</keyword>
<dbReference type="InterPro" id="IPR001172">
    <property type="entry name" value="FliN_T3SS_HrcQb"/>
</dbReference>
<dbReference type="Gene3D" id="2.30.330.10">
    <property type="entry name" value="SpoA-like"/>
    <property type="match status" value="1"/>
</dbReference>
<evidence type="ECO:0000256" key="3">
    <source>
        <dbReference type="ARBA" id="ARBA00022475"/>
    </source>
</evidence>
<dbReference type="InterPro" id="IPR012826">
    <property type="entry name" value="FliN"/>
</dbReference>
<dbReference type="GO" id="GO:0003774">
    <property type="term" value="F:cytoskeletal motor activity"/>
    <property type="evidence" value="ECO:0007669"/>
    <property type="project" value="InterPro"/>
</dbReference>
<dbReference type="CDD" id="cd17907">
    <property type="entry name" value="FliY_FliN-Y"/>
    <property type="match status" value="1"/>
</dbReference>
<name>A0A174K406_9FIRM</name>
<keyword evidence="6" id="KW-0472">Membrane</keyword>
<evidence type="ECO:0000313" key="9">
    <source>
        <dbReference type="Proteomes" id="UP000095651"/>
    </source>
</evidence>
<dbReference type="PRINTS" id="PR00956">
    <property type="entry name" value="FLGMOTORFLIN"/>
</dbReference>
<evidence type="ECO:0000256" key="5">
    <source>
        <dbReference type="ARBA" id="ARBA00022779"/>
    </source>
</evidence>
<dbReference type="Pfam" id="PF01052">
    <property type="entry name" value="FliMN_C"/>
    <property type="match status" value="1"/>
</dbReference>
<dbReference type="Gene3D" id="3.40.1550.10">
    <property type="entry name" value="CheC-like"/>
    <property type="match status" value="1"/>
</dbReference>
<evidence type="ECO:0000259" key="7">
    <source>
        <dbReference type="Pfam" id="PF01052"/>
    </source>
</evidence>
<dbReference type="SUPFAM" id="SSF101801">
    <property type="entry name" value="Surface presentation of antigens (SPOA)"/>
    <property type="match status" value="1"/>
</dbReference>
<dbReference type="SUPFAM" id="SSF103039">
    <property type="entry name" value="CheC-like"/>
    <property type="match status" value="1"/>
</dbReference>
<dbReference type="InterPro" id="IPR036429">
    <property type="entry name" value="SpoA-like_sf"/>
</dbReference>
<dbReference type="PANTHER" id="PTHR43484:SF1">
    <property type="entry name" value="FLAGELLAR MOTOR SWITCH PROTEIN FLIN"/>
    <property type="match status" value="1"/>
</dbReference>
<keyword evidence="8" id="KW-0282">Flagellum</keyword>
<dbReference type="GO" id="GO:0009425">
    <property type="term" value="C:bacterial-type flagellum basal body"/>
    <property type="evidence" value="ECO:0007669"/>
    <property type="project" value="InterPro"/>
</dbReference>